<evidence type="ECO:0000313" key="3">
    <source>
        <dbReference type="Proteomes" id="UP001280121"/>
    </source>
</evidence>
<dbReference type="Proteomes" id="UP001280121">
    <property type="component" value="Unassembled WGS sequence"/>
</dbReference>
<organism evidence="2 3">
    <name type="scientific">Dipteronia dyeriana</name>
    <dbReference type="NCBI Taxonomy" id="168575"/>
    <lineage>
        <taxon>Eukaryota</taxon>
        <taxon>Viridiplantae</taxon>
        <taxon>Streptophyta</taxon>
        <taxon>Embryophyta</taxon>
        <taxon>Tracheophyta</taxon>
        <taxon>Spermatophyta</taxon>
        <taxon>Magnoliopsida</taxon>
        <taxon>eudicotyledons</taxon>
        <taxon>Gunneridae</taxon>
        <taxon>Pentapetalae</taxon>
        <taxon>rosids</taxon>
        <taxon>malvids</taxon>
        <taxon>Sapindales</taxon>
        <taxon>Sapindaceae</taxon>
        <taxon>Hippocastanoideae</taxon>
        <taxon>Acereae</taxon>
        <taxon>Dipteronia</taxon>
    </lineage>
</organism>
<dbReference type="InterPro" id="IPR008906">
    <property type="entry name" value="HATC_C_dom"/>
</dbReference>
<comment type="caution">
    <text evidence="2">The sequence shown here is derived from an EMBL/GenBank/DDBJ whole genome shotgun (WGS) entry which is preliminary data.</text>
</comment>
<gene>
    <name evidence="2" type="ORF">Ddye_021329</name>
</gene>
<name>A0AAD9U1F1_9ROSI</name>
<keyword evidence="3" id="KW-1185">Reference proteome</keyword>
<dbReference type="GO" id="GO:0046983">
    <property type="term" value="F:protein dimerization activity"/>
    <property type="evidence" value="ECO:0007669"/>
    <property type="project" value="InterPro"/>
</dbReference>
<reference evidence="2" key="1">
    <citation type="journal article" date="2023" name="Plant J.">
        <title>Genome sequences and population genomics provide insights into the demographic history, inbreeding, and mutation load of two 'living fossil' tree species of Dipteronia.</title>
        <authorList>
            <person name="Feng Y."/>
            <person name="Comes H.P."/>
            <person name="Chen J."/>
            <person name="Zhu S."/>
            <person name="Lu R."/>
            <person name="Zhang X."/>
            <person name="Li P."/>
            <person name="Qiu J."/>
            <person name="Olsen K.M."/>
            <person name="Qiu Y."/>
        </authorList>
    </citation>
    <scope>NUCLEOTIDE SEQUENCE</scope>
    <source>
        <strain evidence="2">KIB01</strain>
    </source>
</reference>
<protein>
    <recommendedName>
        <fullName evidence="1">HAT C-terminal dimerisation domain-containing protein</fullName>
    </recommendedName>
</protein>
<proteinExistence type="predicted"/>
<accession>A0AAD9U1F1</accession>
<evidence type="ECO:0000259" key="1">
    <source>
        <dbReference type="Pfam" id="PF05699"/>
    </source>
</evidence>
<dbReference type="Pfam" id="PF05699">
    <property type="entry name" value="Dimer_Tnp_hAT"/>
    <property type="match status" value="1"/>
</dbReference>
<feature type="domain" description="HAT C-terminal dimerisation" evidence="1">
    <location>
        <begin position="69"/>
        <end position="118"/>
    </location>
</feature>
<dbReference type="AlphaFoldDB" id="A0AAD9U1F1"/>
<sequence length="239" mass="27123">MRAKIREEVRDAKFCILVDEAVDESNKEQMTIILRLINMFGSTSTLLENLIDKRLNSNIHGEAKSETKRSEHYTLIDKLIRLVLTLPVSTTTIERAFSAMKLVKTPLHNKMDDDFLTDYSLESYLPRVSHVKPLSSMDVSKFSTGLGVTGGSALIHEFNSREVSNPIHLTVDYIIRQWRGREGTIKAYVSVNLPLGDRSLAEQFQEIPVDLRMIEAERVGLDTTVMVSAYTTFQFVIVK</sequence>
<dbReference type="EMBL" id="JANJYI010000006">
    <property type="protein sequence ID" value="KAK2646134.1"/>
    <property type="molecule type" value="Genomic_DNA"/>
</dbReference>
<dbReference type="PANTHER" id="PTHR45749">
    <property type="match status" value="1"/>
</dbReference>
<dbReference type="PANTHER" id="PTHR45749:SF31">
    <property type="entry name" value="ZINC FINGER MYM-TYPE PROTEIN 1-LIKE"/>
    <property type="match status" value="1"/>
</dbReference>
<dbReference type="Gene3D" id="3.40.140.10">
    <property type="entry name" value="Cytidine Deaminase, domain 2"/>
    <property type="match status" value="1"/>
</dbReference>
<evidence type="ECO:0000313" key="2">
    <source>
        <dbReference type="EMBL" id="KAK2646134.1"/>
    </source>
</evidence>